<sequence>MSSYKTHAVALMQTVLTLKIMNYLPYSSMSLHKTTYKQINKLDNIYNQN</sequence>
<accession>A0A023B1N1</accession>
<keyword evidence="2" id="KW-1185">Reference proteome</keyword>
<dbReference type="VEuPathDB" id="CryptoDB:GNI_130820"/>
<protein>
    <submittedName>
        <fullName evidence="1">Uncharacterized protein</fullName>
    </submittedName>
</protein>
<dbReference type="RefSeq" id="XP_011132158.1">
    <property type="nucleotide sequence ID" value="XM_011133856.1"/>
</dbReference>
<dbReference type="Proteomes" id="UP000019763">
    <property type="component" value="Unassembled WGS sequence"/>
</dbReference>
<evidence type="ECO:0000313" key="2">
    <source>
        <dbReference type="Proteomes" id="UP000019763"/>
    </source>
</evidence>
<dbReference type="GeneID" id="22914580"/>
<gene>
    <name evidence="1" type="ORF">GNI_130820</name>
</gene>
<dbReference type="AlphaFoldDB" id="A0A023B1N1"/>
<name>A0A023B1N1_GRENI</name>
<organism evidence="1 2">
    <name type="scientific">Gregarina niphandrodes</name>
    <name type="common">Septate eugregarine</name>
    <dbReference type="NCBI Taxonomy" id="110365"/>
    <lineage>
        <taxon>Eukaryota</taxon>
        <taxon>Sar</taxon>
        <taxon>Alveolata</taxon>
        <taxon>Apicomplexa</taxon>
        <taxon>Conoidasida</taxon>
        <taxon>Gregarinasina</taxon>
        <taxon>Eugregarinorida</taxon>
        <taxon>Gregarinidae</taxon>
        <taxon>Gregarina</taxon>
    </lineage>
</organism>
<comment type="caution">
    <text evidence="1">The sequence shown here is derived from an EMBL/GenBank/DDBJ whole genome shotgun (WGS) entry which is preliminary data.</text>
</comment>
<evidence type="ECO:0000313" key="1">
    <source>
        <dbReference type="EMBL" id="EZG47656.1"/>
    </source>
</evidence>
<dbReference type="EMBL" id="AFNH02000976">
    <property type="protein sequence ID" value="EZG47656.1"/>
    <property type="molecule type" value="Genomic_DNA"/>
</dbReference>
<proteinExistence type="predicted"/>
<reference evidence="1" key="1">
    <citation type="submission" date="2013-12" db="EMBL/GenBank/DDBJ databases">
        <authorList>
            <person name="Omoto C.K."/>
            <person name="Sibley D."/>
            <person name="Venepally P."/>
            <person name="Hadjithomas M."/>
            <person name="Karamycheva S."/>
            <person name="Brunk B."/>
            <person name="Roos D."/>
            <person name="Caler E."/>
            <person name="Lorenzi H."/>
        </authorList>
    </citation>
    <scope>NUCLEOTIDE SEQUENCE</scope>
</reference>